<keyword evidence="1" id="KW-0812">Transmembrane</keyword>
<proteinExistence type="predicted"/>
<dbReference type="eggNOG" id="COG2206">
    <property type="taxonomic scope" value="Bacteria"/>
</dbReference>
<dbReference type="InterPro" id="IPR037522">
    <property type="entry name" value="HD_GYP_dom"/>
</dbReference>
<reference evidence="3" key="1">
    <citation type="submission" date="2009-10" db="EMBL/GenBank/DDBJ databases">
        <title>Complete sequence of Bacillus selenitireducens MLS10.</title>
        <authorList>
            <consortium name="US DOE Joint Genome Institute"/>
            <person name="Lucas S."/>
            <person name="Copeland A."/>
            <person name="Lapidus A."/>
            <person name="Glavina del Rio T."/>
            <person name="Dalin E."/>
            <person name="Tice H."/>
            <person name="Bruce D."/>
            <person name="Goodwin L."/>
            <person name="Pitluck S."/>
            <person name="Sims D."/>
            <person name="Brettin T."/>
            <person name="Detter J.C."/>
            <person name="Han C."/>
            <person name="Larimer F."/>
            <person name="Land M."/>
            <person name="Hauser L."/>
            <person name="Kyrpides N."/>
            <person name="Ovchinnikova G."/>
            <person name="Stolz J."/>
        </authorList>
    </citation>
    <scope>NUCLEOTIDE SEQUENCE [LARGE SCALE GENOMIC DNA]</scope>
    <source>
        <strain evidence="3">MLS10</strain>
    </source>
</reference>
<dbReference type="PANTHER" id="PTHR43155">
    <property type="entry name" value="CYCLIC DI-GMP PHOSPHODIESTERASE PA4108-RELATED"/>
    <property type="match status" value="1"/>
</dbReference>
<dbReference type="AlphaFoldDB" id="D6XTG6"/>
<dbReference type="Gene3D" id="1.10.3210.10">
    <property type="entry name" value="Hypothetical protein af1432"/>
    <property type="match status" value="1"/>
</dbReference>
<feature type="transmembrane region" description="Helical" evidence="1">
    <location>
        <begin position="127"/>
        <end position="145"/>
    </location>
</feature>
<sequence>MRYVSIDAVNQGEQLGKHIFASDGRILLNEGVTLTVGLLSKLRQMGVNSLFIKDDRFDDIEIEEVVSETTRRETIQTLSDSIQFMQQGRNLNTEEIQSNVNSIIEEILQNSDVLIHLTDIRTKENEMFVHLVNVCIMAVMIGVHMKLSKPKLQELATGAVLHDIGKMVDKVKVSDIPTGYKPDDELMKHHSWKGFNVLRKSPDVSTLSAHIALAHHEHVDGSGEPRGLVSEDIHLLAKIVSVANEYDHLTSGETRVFPHEACEHIMARTNIRHDHNVVWKFLRSIAFYPNGSQIQLSNGLTGIVIDQHSGLPQRPIVRVFDPDEDGTIFEQIDLAKQPTIFITKVH</sequence>
<evidence type="ECO:0000313" key="4">
    <source>
        <dbReference type="Proteomes" id="UP000000271"/>
    </source>
</evidence>
<feature type="domain" description="HD-GYP" evidence="2">
    <location>
        <begin position="105"/>
        <end position="300"/>
    </location>
</feature>
<organism evidence="3 4">
    <name type="scientific">Bacillus selenitireducens (strain ATCC 700615 / DSM 15326 / MLS10)</name>
    <dbReference type="NCBI Taxonomy" id="439292"/>
    <lineage>
        <taxon>Bacteria</taxon>
        <taxon>Bacillati</taxon>
        <taxon>Bacillota</taxon>
        <taxon>Bacilli</taxon>
        <taxon>Bacillales</taxon>
        <taxon>Bacillaceae</taxon>
        <taxon>Salisediminibacterium</taxon>
    </lineage>
</organism>
<dbReference type="PROSITE" id="PS51832">
    <property type="entry name" value="HD_GYP"/>
    <property type="match status" value="1"/>
</dbReference>
<name>D6XTG6_BACIE</name>
<dbReference type="Pfam" id="PF13487">
    <property type="entry name" value="HD_5"/>
    <property type="match status" value="1"/>
</dbReference>
<dbReference type="SMART" id="SM00471">
    <property type="entry name" value="HDc"/>
    <property type="match status" value="1"/>
</dbReference>
<dbReference type="Proteomes" id="UP000000271">
    <property type="component" value="Chromosome"/>
</dbReference>
<dbReference type="HOGENOM" id="CLU_000445_92_1_9"/>
<evidence type="ECO:0000313" key="3">
    <source>
        <dbReference type="EMBL" id="ADH99102.1"/>
    </source>
</evidence>
<dbReference type="EMBL" id="CP001791">
    <property type="protein sequence ID" value="ADH99102.1"/>
    <property type="molecule type" value="Genomic_DNA"/>
</dbReference>
<dbReference type="PANTHER" id="PTHR43155:SF2">
    <property type="entry name" value="CYCLIC DI-GMP PHOSPHODIESTERASE PA4108"/>
    <property type="match status" value="1"/>
</dbReference>
<protein>
    <submittedName>
        <fullName evidence="3">Metal dependent phosphohydrolase</fullName>
    </submittedName>
</protein>
<dbReference type="InterPro" id="IPR003607">
    <property type="entry name" value="HD/PDEase_dom"/>
</dbReference>
<dbReference type="RefSeq" id="WP_013172526.1">
    <property type="nucleotide sequence ID" value="NC_014219.1"/>
</dbReference>
<gene>
    <name evidence="3" type="ordered locus">Bsel_1592</name>
</gene>
<evidence type="ECO:0000256" key="1">
    <source>
        <dbReference type="SAM" id="Phobius"/>
    </source>
</evidence>
<keyword evidence="4" id="KW-1185">Reference proteome</keyword>
<dbReference type="STRING" id="439292.Bsel_1592"/>
<dbReference type="CDD" id="cd00077">
    <property type="entry name" value="HDc"/>
    <property type="match status" value="1"/>
</dbReference>
<dbReference type="GO" id="GO:0016787">
    <property type="term" value="F:hydrolase activity"/>
    <property type="evidence" value="ECO:0007669"/>
    <property type="project" value="UniProtKB-KW"/>
</dbReference>
<accession>D6XTG6</accession>
<dbReference type="SUPFAM" id="SSF109604">
    <property type="entry name" value="HD-domain/PDEase-like"/>
    <property type="match status" value="1"/>
</dbReference>
<evidence type="ECO:0000259" key="2">
    <source>
        <dbReference type="PROSITE" id="PS51832"/>
    </source>
</evidence>
<keyword evidence="1" id="KW-1133">Transmembrane helix</keyword>
<dbReference type="KEGG" id="bse:Bsel_1592"/>
<keyword evidence="1" id="KW-0472">Membrane</keyword>
<dbReference type="OrthoDB" id="9759601at2"/>